<accession>A0A0J8J6V7</accession>
<evidence type="ECO:0000256" key="2">
    <source>
        <dbReference type="ARBA" id="ARBA00006295"/>
    </source>
</evidence>
<evidence type="ECO:0000313" key="10">
    <source>
        <dbReference type="Proteomes" id="UP000052258"/>
    </source>
</evidence>
<evidence type="ECO:0000256" key="4">
    <source>
        <dbReference type="ARBA" id="ARBA00022618"/>
    </source>
</evidence>
<protein>
    <submittedName>
        <fullName evidence="9">Chromosome partition protein</fullName>
    </submittedName>
</protein>
<dbReference type="FunFam" id="3.90.1530.30:FF:000001">
    <property type="entry name" value="Chromosome partitioning protein ParB"/>
    <property type="match status" value="1"/>
</dbReference>
<dbReference type="GO" id="GO:0003677">
    <property type="term" value="F:DNA binding"/>
    <property type="evidence" value="ECO:0007669"/>
    <property type="project" value="UniProtKB-KW"/>
</dbReference>
<dbReference type="OrthoDB" id="9802051at2"/>
<dbReference type="SUPFAM" id="SSF110849">
    <property type="entry name" value="ParB/Sulfiredoxin"/>
    <property type="match status" value="1"/>
</dbReference>
<dbReference type="InterPro" id="IPR036086">
    <property type="entry name" value="ParB/Sulfiredoxin_sf"/>
</dbReference>
<dbReference type="Pfam" id="PF17762">
    <property type="entry name" value="HTH_ParB"/>
    <property type="match status" value="1"/>
</dbReference>
<gene>
    <name evidence="9" type="ORF">X560_0927</name>
</gene>
<evidence type="ECO:0000256" key="5">
    <source>
        <dbReference type="ARBA" id="ARBA00023125"/>
    </source>
</evidence>
<comment type="subcellular location">
    <subcellularLocation>
        <location evidence="1">Cytoplasm</location>
        <location evidence="1">Nucleoid</location>
    </subcellularLocation>
</comment>
<evidence type="ECO:0000256" key="3">
    <source>
        <dbReference type="ARBA" id="ARBA00022490"/>
    </source>
</evidence>
<evidence type="ECO:0000256" key="1">
    <source>
        <dbReference type="ARBA" id="ARBA00004453"/>
    </source>
</evidence>
<comment type="similarity">
    <text evidence="2">Belongs to the ParB family.</text>
</comment>
<dbReference type="SUPFAM" id="SSF109709">
    <property type="entry name" value="KorB DNA-binding domain-like"/>
    <property type="match status" value="1"/>
</dbReference>
<dbReference type="PANTHER" id="PTHR33375">
    <property type="entry name" value="CHROMOSOME-PARTITIONING PROTEIN PARB-RELATED"/>
    <property type="match status" value="1"/>
</dbReference>
<keyword evidence="4" id="KW-0132">Cell division</keyword>
<dbReference type="Gene3D" id="1.10.10.2830">
    <property type="match status" value="1"/>
</dbReference>
<evidence type="ECO:0000256" key="7">
    <source>
        <dbReference type="ARBA" id="ARBA00023306"/>
    </source>
</evidence>
<dbReference type="SMART" id="SM00470">
    <property type="entry name" value="ParB"/>
    <property type="match status" value="1"/>
</dbReference>
<dbReference type="InterPro" id="IPR004437">
    <property type="entry name" value="ParB/RepB/Spo0J"/>
</dbReference>
<organism evidence="9 10">
    <name type="scientific">Listeria fleischmannii 1991</name>
    <dbReference type="NCBI Taxonomy" id="1430899"/>
    <lineage>
        <taxon>Bacteria</taxon>
        <taxon>Bacillati</taxon>
        <taxon>Bacillota</taxon>
        <taxon>Bacilli</taxon>
        <taxon>Bacillales</taxon>
        <taxon>Listeriaceae</taxon>
        <taxon>Listeria</taxon>
    </lineage>
</organism>
<dbReference type="AlphaFoldDB" id="A0A0J8J6V7"/>
<reference evidence="9 10" key="1">
    <citation type="journal article" date="2015" name="Genome Biol. Evol.">
        <title>Comparative Genomics of Listeria Sensu Lato: Genus-Wide Differences in Evolutionary Dynamics and the Progressive Gain of Complex, Potentially Pathogenicity-Related Traits through Lateral Gene Transfer.</title>
        <authorList>
            <person name="Chiara M."/>
            <person name="Caruso M."/>
            <person name="D'Erchia A.M."/>
            <person name="Manzari C."/>
            <person name="Fraccalvieri R."/>
            <person name="Goffredo E."/>
            <person name="Latorre L."/>
            <person name="Miccolupo A."/>
            <person name="Padalino I."/>
            <person name="Santagada G."/>
            <person name="Chiocco D."/>
            <person name="Pesole G."/>
            <person name="Horner D.S."/>
            <person name="Parisi A."/>
        </authorList>
    </citation>
    <scope>NUCLEOTIDE SEQUENCE [LARGE SCALE GENOMIC DNA]</scope>
    <source>
        <strain evidence="9 10">1991</strain>
    </source>
</reference>
<keyword evidence="3" id="KW-0963">Cytoplasm</keyword>
<keyword evidence="7" id="KW-0131">Cell cycle</keyword>
<dbReference type="NCBIfam" id="TIGR04285">
    <property type="entry name" value="nucleoid_noc"/>
    <property type="match status" value="1"/>
</dbReference>
<dbReference type="GO" id="GO:0045881">
    <property type="term" value="P:positive regulation of sporulation resulting in formation of a cellular spore"/>
    <property type="evidence" value="ECO:0007669"/>
    <property type="project" value="TreeGrafter"/>
</dbReference>
<dbReference type="GO" id="GO:0009295">
    <property type="term" value="C:nucleoid"/>
    <property type="evidence" value="ECO:0007669"/>
    <property type="project" value="UniProtKB-SubCell"/>
</dbReference>
<feature type="domain" description="ParB-like N-terminal" evidence="8">
    <location>
        <begin position="27"/>
        <end position="117"/>
    </location>
</feature>
<dbReference type="RefSeq" id="WP_059139967.1">
    <property type="nucleotide sequence ID" value="NZ_KQ130613.1"/>
</dbReference>
<dbReference type="GO" id="GO:0000917">
    <property type="term" value="P:division septum assembly"/>
    <property type="evidence" value="ECO:0007669"/>
    <property type="project" value="UniProtKB-KW"/>
</dbReference>
<dbReference type="FunFam" id="1.10.10.2830:FF:000001">
    <property type="entry name" value="Chromosome partitioning protein ParB"/>
    <property type="match status" value="1"/>
</dbReference>
<evidence type="ECO:0000256" key="6">
    <source>
        <dbReference type="ARBA" id="ARBA00023210"/>
    </source>
</evidence>
<evidence type="ECO:0000259" key="8">
    <source>
        <dbReference type="SMART" id="SM00470"/>
    </source>
</evidence>
<dbReference type="Proteomes" id="UP000052258">
    <property type="component" value="Unassembled WGS sequence"/>
</dbReference>
<dbReference type="Pfam" id="PF02195">
    <property type="entry name" value="ParB_N"/>
    <property type="match status" value="1"/>
</dbReference>
<proteinExistence type="inferred from homology"/>
<dbReference type="Gene3D" id="3.90.1530.30">
    <property type="match status" value="1"/>
</dbReference>
<comment type="caution">
    <text evidence="9">The sequence shown here is derived from an EMBL/GenBank/DDBJ whole genome shotgun (WGS) entry which is preliminary data.</text>
</comment>
<keyword evidence="10" id="KW-1185">Reference proteome</keyword>
<keyword evidence="6" id="KW-0717">Septation</keyword>
<dbReference type="GO" id="GO:0005694">
    <property type="term" value="C:chromosome"/>
    <property type="evidence" value="ECO:0007669"/>
    <property type="project" value="TreeGrafter"/>
</dbReference>
<dbReference type="NCBIfam" id="TIGR00180">
    <property type="entry name" value="parB_part"/>
    <property type="match status" value="1"/>
</dbReference>
<dbReference type="InterPro" id="IPR041468">
    <property type="entry name" value="HTH_ParB/Spo0J"/>
</dbReference>
<keyword evidence="5" id="KW-0238">DNA-binding</keyword>
<dbReference type="InterPro" id="IPR023705">
    <property type="entry name" value="Nucleoid_occlusion_protein"/>
</dbReference>
<name>A0A0J8J6V7_9LIST</name>
<dbReference type="EMBL" id="AZHO01000011">
    <property type="protein sequence ID" value="KMT60001.1"/>
    <property type="molecule type" value="Genomic_DNA"/>
</dbReference>
<dbReference type="CDD" id="cd16393">
    <property type="entry name" value="SPO0J_N"/>
    <property type="match status" value="1"/>
</dbReference>
<dbReference type="PATRIC" id="fig|1430899.3.peg.957"/>
<evidence type="ECO:0000313" key="9">
    <source>
        <dbReference type="EMBL" id="KMT60001.1"/>
    </source>
</evidence>
<dbReference type="GO" id="GO:0007059">
    <property type="term" value="P:chromosome segregation"/>
    <property type="evidence" value="ECO:0007669"/>
    <property type="project" value="TreeGrafter"/>
</dbReference>
<dbReference type="InterPro" id="IPR003115">
    <property type="entry name" value="ParB_N"/>
</dbReference>
<sequence length="284" mass="32390">MAFSLFGKKDRKENNEAEETSLQKRVEELSLDAILPNQFQPRTVFNEDKIQELAETIQVHGIIQPIVVREMREGGYEIIAGERRYRAARHLNLETIPAIIQDFNDDDTASIALIENLQREQLTPIEEAKAYNALLDMQNVTQGDLAKQVGKSQSAIANKLRLLKLPKEVQDAVLAKDISERHARALLALETEAQQMLVLNEIIKQNFNVKQTDELIQEILTKKEETPKPKKPQVRAVSRDVRIALNTIKESVKMVQKSGLDLNIDEQESEEFFEITIQIPKNKS</sequence>
<dbReference type="InterPro" id="IPR050336">
    <property type="entry name" value="Chromosome_partition/occlusion"/>
</dbReference>
<dbReference type="PANTHER" id="PTHR33375:SF8">
    <property type="entry name" value="NUCLEOID OCCLUSION PROTEIN"/>
    <property type="match status" value="1"/>
</dbReference>